<sequence length="262" mass="30136">MLCRDMRVQPARRAQGEKPTEIRAPAISNFHGANNIEDPTNSAELSPAGLKAFKEELNIFKILFDQYKNDLRKYEKEQSDLQHISAFIQSTISTHLQSTCLIPQQTIREWLVNLRNTVGVDNDVEMTRARERYQAALRPMRSVAHWDTWLSKYDHAATQAEKYKVPELQRLSVVQDDFVKAVNKVEPMWATNFRGGGSRLPKTSRREMLKQFREHMILNHPTRDVKLHAALAAHEDIYDNALAGARPEGDLESRSKTDELSR</sequence>
<gene>
    <name evidence="1" type="ORF">PTTW11_05419</name>
</gene>
<dbReference type="Proteomes" id="UP000472372">
    <property type="component" value="Chromosome 4"/>
</dbReference>
<name>A0A6S6W618_9PLEO</name>
<protein>
    <submittedName>
        <fullName evidence="1">Uncharacterized protein</fullName>
    </submittedName>
</protein>
<organism evidence="1 2">
    <name type="scientific">Pyrenophora teres f. teres</name>
    <dbReference type="NCBI Taxonomy" id="97479"/>
    <lineage>
        <taxon>Eukaryota</taxon>
        <taxon>Fungi</taxon>
        <taxon>Dikarya</taxon>
        <taxon>Ascomycota</taxon>
        <taxon>Pezizomycotina</taxon>
        <taxon>Dothideomycetes</taxon>
        <taxon>Pleosporomycetidae</taxon>
        <taxon>Pleosporales</taxon>
        <taxon>Pleosporineae</taxon>
        <taxon>Pleosporaceae</taxon>
        <taxon>Pyrenophora</taxon>
    </lineage>
</organism>
<dbReference type="AlphaFoldDB" id="A0A6S6W618"/>
<accession>A0A6S6W618</accession>
<evidence type="ECO:0000313" key="2">
    <source>
        <dbReference type="Proteomes" id="UP000472372"/>
    </source>
</evidence>
<dbReference type="EMBL" id="HG992980">
    <property type="protein sequence ID" value="CAE7034378.1"/>
    <property type="molecule type" value="Genomic_DNA"/>
</dbReference>
<proteinExistence type="predicted"/>
<reference evidence="1" key="1">
    <citation type="submission" date="2021-02" db="EMBL/GenBank/DDBJ databases">
        <authorList>
            <person name="Syme A R."/>
            <person name="Syme A R."/>
            <person name="Moolhuijzen P."/>
        </authorList>
    </citation>
    <scope>NUCLEOTIDE SEQUENCE</scope>
    <source>
        <strain evidence="1">W1-1</strain>
    </source>
</reference>
<evidence type="ECO:0000313" key="1">
    <source>
        <dbReference type="EMBL" id="CAE7034378.1"/>
    </source>
</evidence>